<dbReference type="STRING" id="266892.SAMN04488054_105151"/>
<protein>
    <submittedName>
        <fullName evidence="1">Uncharacterized protein</fullName>
    </submittedName>
</protein>
<sequence>MSENTLKVGPAATMTVAAAILTSPISNTGMAFEDEQDYSIQSVAFDNFKSETFSNTNENNHERMENINLQQFANNIFSESREFTEKEEEMHTKMLNSISIVKGKRFNL</sequence>
<accession>A0A1I4KQ62</accession>
<evidence type="ECO:0000313" key="2">
    <source>
        <dbReference type="Proteomes" id="UP000199668"/>
    </source>
</evidence>
<reference evidence="1 2" key="1">
    <citation type="submission" date="2016-10" db="EMBL/GenBank/DDBJ databases">
        <authorList>
            <person name="de Groot N.N."/>
        </authorList>
    </citation>
    <scope>NUCLEOTIDE SEQUENCE [LARGE SCALE GENOMIC DNA]</scope>
    <source>
        <strain evidence="1 2">CGMCC 1.6134</strain>
    </source>
</reference>
<dbReference type="AlphaFoldDB" id="A0A1I4KQ62"/>
<dbReference type="RefSeq" id="WP_090926243.1">
    <property type="nucleotide sequence ID" value="NZ_FOTY01000005.1"/>
</dbReference>
<dbReference type="EMBL" id="FOTY01000005">
    <property type="protein sequence ID" value="SFL80753.1"/>
    <property type="molecule type" value="Genomic_DNA"/>
</dbReference>
<keyword evidence="2" id="KW-1185">Reference proteome</keyword>
<proteinExistence type="predicted"/>
<name>A0A1I4KQ62_9BACI</name>
<dbReference type="Proteomes" id="UP000199668">
    <property type="component" value="Unassembled WGS sequence"/>
</dbReference>
<organism evidence="1 2">
    <name type="scientific">Salibacterium qingdaonense</name>
    <dbReference type="NCBI Taxonomy" id="266892"/>
    <lineage>
        <taxon>Bacteria</taxon>
        <taxon>Bacillati</taxon>
        <taxon>Bacillota</taxon>
        <taxon>Bacilli</taxon>
        <taxon>Bacillales</taxon>
        <taxon>Bacillaceae</taxon>
    </lineage>
</organism>
<evidence type="ECO:0000313" key="1">
    <source>
        <dbReference type="EMBL" id="SFL80753.1"/>
    </source>
</evidence>
<gene>
    <name evidence="1" type="ORF">SAMN04488054_105151</name>
</gene>